<evidence type="ECO:0000313" key="3">
    <source>
        <dbReference type="EMBL" id="MCC2175577.1"/>
    </source>
</evidence>
<dbReference type="RefSeq" id="WP_110436702.1">
    <property type="nucleotide sequence ID" value="NZ_DBEZDI010000131.1"/>
</dbReference>
<dbReference type="PANTHER" id="PTHR34297">
    <property type="entry name" value="HYPOTHETICAL CYTOSOLIC PROTEIN-RELATED"/>
    <property type="match status" value="1"/>
</dbReference>
<organism evidence="3 4">
    <name type="scientific">Agathobaculum butyriciproducens</name>
    <dbReference type="NCBI Taxonomy" id="1628085"/>
    <lineage>
        <taxon>Bacteria</taxon>
        <taxon>Bacillati</taxon>
        <taxon>Bacillota</taxon>
        <taxon>Clostridia</taxon>
        <taxon>Eubacteriales</taxon>
        <taxon>Butyricicoccaceae</taxon>
        <taxon>Agathobaculum</taxon>
    </lineage>
</organism>
<accession>A0AAW4VYB3</accession>
<gene>
    <name evidence="3" type="ORF">LKD22_00275</name>
</gene>
<dbReference type="EMBL" id="JAJEPX010000001">
    <property type="protein sequence ID" value="MCC2175577.1"/>
    <property type="molecule type" value="Genomic_DNA"/>
</dbReference>
<sequence>MADHKEYWSTESDQGSIRISEDVVASIAALSASETKGVSGLYSSLTSDIVGFISKKNLSKGVRIELGDDDTVKVEIGFLALFGYNICDVAKEVQENVKSSIESMTGLRVVEINVHVGGVTFKPSASAEEKAEPAPSETETPAETADAE</sequence>
<dbReference type="InterPro" id="IPR005531">
    <property type="entry name" value="Asp23"/>
</dbReference>
<name>A0AAW4VYB3_9FIRM</name>
<protein>
    <submittedName>
        <fullName evidence="3">Asp23/Gls24 family envelope stress response protein</fullName>
    </submittedName>
</protein>
<comment type="similarity">
    <text evidence="1">Belongs to the asp23 family.</text>
</comment>
<evidence type="ECO:0000256" key="2">
    <source>
        <dbReference type="SAM" id="MobiDB-lite"/>
    </source>
</evidence>
<proteinExistence type="inferred from homology"/>
<dbReference type="GeneID" id="98661036"/>
<evidence type="ECO:0000313" key="4">
    <source>
        <dbReference type="Proteomes" id="UP001298753"/>
    </source>
</evidence>
<reference evidence="3 4" key="1">
    <citation type="submission" date="2021-10" db="EMBL/GenBank/DDBJ databases">
        <title>Anaerobic single-cell dispensing facilitates the cultivation of human gut bacteria.</title>
        <authorList>
            <person name="Afrizal A."/>
        </authorList>
    </citation>
    <scope>NUCLEOTIDE SEQUENCE [LARGE SCALE GENOMIC DNA]</scope>
    <source>
        <strain evidence="3 4">CLA-AA-H270</strain>
    </source>
</reference>
<dbReference type="AlphaFoldDB" id="A0AAW4VYB3"/>
<feature type="region of interest" description="Disordered" evidence="2">
    <location>
        <begin position="123"/>
        <end position="148"/>
    </location>
</feature>
<feature type="compositionally biased region" description="Low complexity" evidence="2">
    <location>
        <begin position="133"/>
        <end position="148"/>
    </location>
</feature>
<evidence type="ECO:0000256" key="1">
    <source>
        <dbReference type="ARBA" id="ARBA00005721"/>
    </source>
</evidence>
<keyword evidence="4" id="KW-1185">Reference proteome</keyword>
<dbReference type="Proteomes" id="UP001298753">
    <property type="component" value="Unassembled WGS sequence"/>
</dbReference>
<dbReference type="Pfam" id="PF03780">
    <property type="entry name" value="Asp23"/>
    <property type="match status" value="1"/>
</dbReference>
<comment type="caution">
    <text evidence="3">The sequence shown here is derived from an EMBL/GenBank/DDBJ whole genome shotgun (WGS) entry which is preliminary data.</text>
</comment>